<reference evidence="7" key="2">
    <citation type="submission" date="2020-02" db="EMBL/GenBank/DDBJ databases">
        <title>Identification and distribution of gene clusters putatively required for synthesis of sphingolipid metabolism inhibitors in phylogenetically diverse species of the filamentous fungus Fusarium.</title>
        <authorList>
            <person name="Kim H.-S."/>
            <person name="Busman M."/>
            <person name="Brown D.W."/>
            <person name="Divon H."/>
            <person name="Uhlig S."/>
            <person name="Proctor R.H."/>
        </authorList>
    </citation>
    <scope>NUCLEOTIDE SEQUENCE</scope>
    <source>
        <strain evidence="7">NRRL 25174</strain>
    </source>
</reference>
<dbReference type="GO" id="GO:0003700">
    <property type="term" value="F:DNA-binding transcription factor activity"/>
    <property type="evidence" value="ECO:0007669"/>
    <property type="project" value="InterPro"/>
</dbReference>
<comment type="caution">
    <text evidence="7">The sequence shown here is derived from an EMBL/GenBank/DDBJ whole genome shotgun (WGS) entry which is preliminary data.</text>
</comment>
<evidence type="ECO:0000256" key="4">
    <source>
        <dbReference type="ARBA" id="ARBA00023242"/>
    </source>
</evidence>
<evidence type="ECO:0000256" key="1">
    <source>
        <dbReference type="ARBA" id="ARBA00004123"/>
    </source>
</evidence>
<reference evidence="7" key="1">
    <citation type="journal article" date="2017" name="Mycologia">
        <title>Fusarium algeriense, sp. nov., a novel toxigenic crown rot pathogen of durum wheat from Algeria is nested in the Fusarium burgessii species complex.</title>
        <authorList>
            <person name="Laraba I."/>
            <person name="Keddad A."/>
            <person name="Boureghda H."/>
            <person name="Abdallah N."/>
            <person name="Vaughan M.M."/>
            <person name="Proctor R.H."/>
            <person name="Busman M."/>
            <person name="O'Donnell K."/>
        </authorList>
    </citation>
    <scope>NUCLEOTIDE SEQUENCE</scope>
    <source>
        <strain evidence="7">NRRL 25174</strain>
    </source>
</reference>
<dbReference type="Proteomes" id="UP000730481">
    <property type="component" value="Unassembled WGS sequence"/>
</dbReference>
<dbReference type="OrthoDB" id="2123952at2759"/>
<dbReference type="CDD" id="cd12148">
    <property type="entry name" value="fungal_TF_MHR"/>
    <property type="match status" value="1"/>
</dbReference>
<evidence type="ECO:0000313" key="8">
    <source>
        <dbReference type="Proteomes" id="UP000730481"/>
    </source>
</evidence>
<evidence type="ECO:0000256" key="5">
    <source>
        <dbReference type="SAM" id="MobiDB-lite"/>
    </source>
</evidence>
<dbReference type="EMBL" id="PVQB02000080">
    <property type="protein sequence ID" value="KAF4343796.1"/>
    <property type="molecule type" value="Genomic_DNA"/>
</dbReference>
<dbReference type="SMART" id="SM00906">
    <property type="entry name" value="Fungal_trans"/>
    <property type="match status" value="1"/>
</dbReference>
<dbReference type="InterPro" id="IPR007219">
    <property type="entry name" value="XnlR_reg_dom"/>
</dbReference>
<dbReference type="GO" id="GO:0006351">
    <property type="term" value="P:DNA-templated transcription"/>
    <property type="evidence" value="ECO:0007669"/>
    <property type="project" value="InterPro"/>
</dbReference>
<proteinExistence type="predicted"/>
<organism evidence="7 8">
    <name type="scientific">Fusarium beomiforme</name>
    <dbReference type="NCBI Taxonomy" id="44412"/>
    <lineage>
        <taxon>Eukaryota</taxon>
        <taxon>Fungi</taxon>
        <taxon>Dikarya</taxon>
        <taxon>Ascomycota</taxon>
        <taxon>Pezizomycotina</taxon>
        <taxon>Sordariomycetes</taxon>
        <taxon>Hypocreomycetidae</taxon>
        <taxon>Hypocreales</taxon>
        <taxon>Nectriaceae</taxon>
        <taxon>Fusarium</taxon>
        <taxon>Fusarium burgessii species complex</taxon>
    </lineage>
</organism>
<dbReference type="GO" id="GO:0005634">
    <property type="term" value="C:nucleus"/>
    <property type="evidence" value="ECO:0007669"/>
    <property type="project" value="UniProtKB-SubCell"/>
</dbReference>
<comment type="subcellular location">
    <subcellularLocation>
        <location evidence="1">Nucleus</location>
    </subcellularLocation>
</comment>
<feature type="region of interest" description="Disordered" evidence="5">
    <location>
        <begin position="345"/>
        <end position="364"/>
    </location>
</feature>
<dbReference type="PANTHER" id="PTHR46910:SF3">
    <property type="entry name" value="HALOTOLERANCE PROTEIN 9-RELATED"/>
    <property type="match status" value="1"/>
</dbReference>
<keyword evidence="2" id="KW-0479">Metal-binding</keyword>
<keyword evidence="4" id="KW-0539">Nucleus</keyword>
<dbReference type="GO" id="GO:0003677">
    <property type="term" value="F:DNA binding"/>
    <property type="evidence" value="ECO:0007669"/>
    <property type="project" value="UniProtKB-KW"/>
</dbReference>
<dbReference type="AlphaFoldDB" id="A0A9P5E0B5"/>
<evidence type="ECO:0000256" key="3">
    <source>
        <dbReference type="ARBA" id="ARBA00023125"/>
    </source>
</evidence>
<dbReference type="Pfam" id="PF04082">
    <property type="entry name" value="Fungal_trans"/>
    <property type="match status" value="1"/>
</dbReference>
<name>A0A9P5E0B5_9HYPO</name>
<evidence type="ECO:0000259" key="6">
    <source>
        <dbReference type="SMART" id="SM00906"/>
    </source>
</evidence>
<dbReference type="GO" id="GO:0008270">
    <property type="term" value="F:zinc ion binding"/>
    <property type="evidence" value="ECO:0007669"/>
    <property type="project" value="InterPro"/>
</dbReference>
<protein>
    <submittedName>
        <fullName evidence="7">C6 zinc finger domain protein</fullName>
    </submittedName>
</protein>
<accession>A0A9P5E0B5</accession>
<dbReference type="InterPro" id="IPR050987">
    <property type="entry name" value="AtrR-like"/>
</dbReference>
<keyword evidence="8" id="KW-1185">Reference proteome</keyword>
<dbReference type="PANTHER" id="PTHR46910">
    <property type="entry name" value="TRANSCRIPTION FACTOR PDR1"/>
    <property type="match status" value="1"/>
</dbReference>
<evidence type="ECO:0000256" key="2">
    <source>
        <dbReference type="ARBA" id="ARBA00022723"/>
    </source>
</evidence>
<evidence type="ECO:0000313" key="7">
    <source>
        <dbReference type="EMBL" id="KAF4343796.1"/>
    </source>
</evidence>
<feature type="domain" description="Xylanolytic transcriptional activator regulatory" evidence="6">
    <location>
        <begin position="87"/>
        <end position="160"/>
    </location>
</feature>
<gene>
    <name evidence="7" type="ORF">FBEOM_2230</name>
</gene>
<sequence length="444" mass="49663">MDELDTLLDNLYDQRDSETIPPQTKASLLVILALGALSTPETDLAESLFTEAKREAVILDDAVTLKTLQLSILFADYQVNMGRPNSTYLHLGVACRKAFALGLNIGALSSTLDGLTLQKHEATIWSLYFHETHQALTLGRRSGLKLADIECPIPTEPQPLVRLCRMATIMEDAAESIYGKKSNSLRQLYVTAERLYARLRQFAEEIGIASAHSSREQATLEPHEFITLHNLYYHSITLIFRPFLVASHVLQVSGGTSEIKDMWLRQACSGQVSAGSRYYAFFVECSTAVLLYDILCHPSKYSFNMEYIQKAMQVFSGMVQDEPVTSSFNSVHRVLEAIERSISNQVPGLPLPTPSDDTTSPNQHSRIQFPSLDQLGMNEHERMLLLTGEGSIKENRQGSLAPGLQNTLMDQDWTNPSHFNLNVMTTDLFNFFPLNMSTPPWPNS</sequence>
<keyword evidence="3" id="KW-0238">DNA-binding</keyword>